<dbReference type="Proteomes" id="UP000825009">
    <property type="component" value="Chromosome"/>
</dbReference>
<feature type="transmembrane region" description="Helical" evidence="1">
    <location>
        <begin position="140"/>
        <end position="158"/>
    </location>
</feature>
<dbReference type="RefSeq" id="WP_219002290.1">
    <property type="nucleotide sequence ID" value="NZ_CP079194.1"/>
</dbReference>
<keyword evidence="1" id="KW-1133">Transmembrane helix</keyword>
<sequence>MTEGRAWRGLAGLTAALYGGLAWLWFAALVPEAGGMSPFDARLAGYSAAEGRAFLQALSDQGRAVYLGDVHRLDTVFPIALAALLGWPLWRRPSGAWRILALLPLFYLGADLIENARVAALLRAEAPSDPMFLAASRATVTKYAFLILSAIALGGVYMRTRTL</sequence>
<evidence type="ECO:0000313" key="2">
    <source>
        <dbReference type="EMBL" id="QXT39554.1"/>
    </source>
</evidence>
<keyword evidence="3" id="KW-1185">Reference proteome</keyword>
<keyword evidence="1" id="KW-0472">Membrane</keyword>
<feature type="transmembrane region" description="Helical" evidence="1">
    <location>
        <begin position="6"/>
        <end position="30"/>
    </location>
</feature>
<keyword evidence="1" id="KW-0812">Transmembrane</keyword>
<proteinExistence type="predicted"/>
<protein>
    <submittedName>
        <fullName evidence="2">Uncharacterized protein</fullName>
    </submittedName>
</protein>
<feature type="transmembrane region" description="Helical" evidence="1">
    <location>
        <begin position="96"/>
        <end position="113"/>
    </location>
</feature>
<feature type="transmembrane region" description="Helical" evidence="1">
    <location>
        <begin position="73"/>
        <end position="90"/>
    </location>
</feature>
<evidence type="ECO:0000313" key="3">
    <source>
        <dbReference type="Proteomes" id="UP000825009"/>
    </source>
</evidence>
<evidence type="ECO:0000256" key="1">
    <source>
        <dbReference type="SAM" id="Phobius"/>
    </source>
</evidence>
<accession>A0A8F6TX52</accession>
<dbReference type="AlphaFoldDB" id="A0A8F6TX52"/>
<organism evidence="2 3">
    <name type="scientific">Gymnodinialimonas ceratoperidinii</name>
    <dbReference type="NCBI Taxonomy" id="2856823"/>
    <lineage>
        <taxon>Bacteria</taxon>
        <taxon>Pseudomonadati</taxon>
        <taxon>Pseudomonadota</taxon>
        <taxon>Alphaproteobacteria</taxon>
        <taxon>Rhodobacterales</taxon>
        <taxon>Paracoccaceae</taxon>
        <taxon>Gymnodinialimonas</taxon>
    </lineage>
</organism>
<name>A0A8F6TX52_9RHOB</name>
<gene>
    <name evidence="2" type="ORF">KYE46_16795</name>
</gene>
<dbReference type="KEGG" id="gce:KYE46_16795"/>
<dbReference type="EMBL" id="CP079194">
    <property type="protein sequence ID" value="QXT39554.1"/>
    <property type="molecule type" value="Genomic_DNA"/>
</dbReference>
<reference evidence="2 3" key="1">
    <citation type="submission" date="2021-07" db="EMBL/GenBank/DDBJ databases">
        <title>A novel Jannaschia species isolated from marine dinoflagellate Ceratoperidinium margalefii.</title>
        <authorList>
            <person name="Jiang Y."/>
            <person name="Li Z."/>
        </authorList>
    </citation>
    <scope>NUCLEOTIDE SEQUENCE [LARGE SCALE GENOMIC DNA]</scope>
    <source>
        <strain evidence="2 3">J12C1-MA-4</strain>
    </source>
</reference>